<dbReference type="FunFam" id="1.20.58.480:FF:000001">
    <property type="entry name" value="Tryptophan 2,3-dioxygenase"/>
    <property type="match status" value="1"/>
</dbReference>
<evidence type="ECO:0000256" key="2">
    <source>
        <dbReference type="ARBA" id="ARBA00022617"/>
    </source>
</evidence>
<comment type="subunit">
    <text evidence="1 9">Homotetramer.</text>
</comment>
<dbReference type="UniPathway" id="UPA00333">
    <property type="reaction ID" value="UER00453"/>
</dbReference>
<keyword evidence="7 9" id="KW-0823">Tryptophan catabolism</keyword>
<dbReference type="InterPro" id="IPR004981">
    <property type="entry name" value="Trp_2_3_dOase"/>
</dbReference>
<keyword evidence="11" id="KW-1185">Reference proteome</keyword>
<keyword evidence="2 9" id="KW-0349">Heme</keyword>
<reference evidence="10 11" key="1">
    <citation type="submission" date="2019-06" db="EMBL/GenBank/DDBJ databases">
        <title>Sequencing the genomes of 1000 actinobacteria strains.</title>
        <authorList>
            <person name="Klenk H.-P."/>
        </authorList>
    </citation>
    <scope>NUCLEOTIDE SEQUENCE [LARGE SCALE GENOMIC DNA]</scope>
    <source>
        <strain evidence="10 11">DSM 24683</strain>
    </source>
</reference>
<evidence type="ECO:0000313" key="10">
    <source>
        <dbReference type="EMBL" id="TWD82222.1"/>
    </source>
</evidence>
<feature type="binding site" evidence="9">
    <location>
        <position position="149"/>
    </location>
    <ligand>
        <name>substrate</name>
    </ligand>
</feature>
<comment type="caution">
    <text evidence="10">The sequence shown here is derived from an EMBL/GenBank/DDBJ whole genome shotgun (WGS) entry which is preliminary data.</text>
</comment>
<protein>
    <recommendedName>
        <fullName evidence="9">Tryptophan 2,3-dioxygenase</fullName>
        <shortName evidence="9">TDO</shortName>
        <ecNumber evidence="9">1.13.11.11</ecNumber>
    </recommendedName>
    <alternativeName>
        <fullName evidence="9">Tryptamin 2,3-dioxygenase</fullName>
    </alternativeName>
    <alternativeName>
        <fullName evidence="9">Tryptophan oxygenase</fullName>
        <shortName evidence="9">TO</shortName>
        <shortName evidence="9">TRPO</shortName>
    </alternativeName>
    <alternativeName>
        <fullName evidence="9">Tryptophan pyrrolase</fullName>
    </alternativeName>
    <alternativeName>
        <fullName evidence="9">Tryptophanase</fullName>
    </alternativeName>
</protein>
<keyword evidence="5 9" id="KW-0560">Oxidoreductase</keyword>
<dbReference type="AlphaFoldDB" id="A0A561BTU2"/>
<dbReference type="PANTHER" id="PTHR10138">
    <property type="entry name" value="TRYPTOPHAN 2,3-DIOXYGENASE"/>
    <property type="match status" value="1"/>
</dbReference>
<evidence type="ECO:0000256" key="6">
    <source>
        <dbReference type="ARBA" id="ARBA00023004"/>
    </source>
</evidence>
<evidence type="ECO:0000256" key="3">
    <source>
        <dbReference type="ARBA" id="ARBA00022723"/>
    </source>
</evidence>
<dbReference type="InterPro" id="IPR037217">
    <property type="entry name" value="Trp/Indoleamine_2_3_dOase-like"/>
</dbReference>
<dbReference type="SUPFAM" id="SSF140959">
    <property type="entry name" value="Indolic compounds 2,3-dioxygenase-like"/>
    <property type="match status" value="1"/>
</dbReference>
<sequence>MPRLRIATTGAAPTTAVILGLVSSESSGIQPSADAVTGRWDGVQVNFGEEGGRLTYGSYLRLGALLDQQRLESDPPAHDELLFITIHQVYELWFKQVLHELTASRDAMLSGELWRAEHLLRRVHTIERTLIQQVDILETMTPQDFGEFRHRLSPASGFQSVQYREIEFLSGAKDPSFVKRFRGLTDTERARLEQRLEEPTLWDAFLAVLHAAGFGTTDEDQIRVALQTIAADRGRYAAAWELAEALVQHDELAAAWRARHVVMVERMIGTKPGTGGSSGAGYLRSRLDLRYYPLLWNLRTAL</sequence>
<dbReference type="GO" id="GO:0019441">
    <property type="term" value="P:L-tryptophan catabolic process to kynurenine"/>
    <property type="evidence" value="ECO:0007669"/>
    <property type="project" value="UniProtKB-UniRule"/>
</dbReference>
<evidence type="ECO:0000256" key="4">
    <source>
        <dbReference type="ARBA" id="ARBA00022964"/>
    </source>
</evidence>
<dbReference type="GO" id="GO:0019442">
    <property type="term" value="P:L-tryptophan catabolic process to acetyl-CoA"/>
    <property type="evidence" value="ECO:0007669"/>
    <property type="project" value="TreeGrafter"/>
</dbReference>
<dbReference type="GO" id="GO:0020037">
    <property type="term" value="F:heme binding"/>
    <property type="evidence" value="ECO:0007669"/>
    <property type="project" value="UniProtKB-UniRule"/>
</dbReference>
<dbReference type="GO" id="GO:0046872">
    <property type="term" value="F:metal ion binding"/>
    <property type="evidence" value="ECO:0007669"/>
    <property type="project" value="UniProtKB-KW"/>
</dbReference>
<evidence type="ECO:0000256" key="1">
    <source>
        <dbReference type="ARBA" id="ARBA00011881"/>
    </source>
</evidence>
<proteinExistence type="inferred from homology"/>
<keyword evidence="6 9" id="KW-0408">Iron</keyword>
<dbReference type="GO" id="GO:0004833">
    <property type="term" value="F:L-tryptophan 2,3-dioxygenase activity"/>
    <property type="evidence" value="ECO:0007669"/>
    <property type="project" value="UniProtKB-UniRule"/>
</dbReference>
<dbReference type="Pfam" id="PF03301">
    <property type="entry name" value="Trp_dioxygenase"/>
    <property type="match status" value="2"/>
</dbReference>
<comment type="pathway">
    <text evidence="9">Amino-acid degradation; L-tryptophan degradation via kynurenine pathway; L-kynurenine from L-tryptophan: step 1/2.</text>
</comment>
<organism evidence="10 11">
    <name type="scientific">Kribbella amoyensis</name>
    <dbReference type="NCBI Taxonomy" id="996641"/>
    <lineage>
        <taxon>Bacteria</taxon>
        <taxon>Bacillati</taxon>
        <taxon>Actinomycetota</taxon>
        <taxon>Actinomycetes</taxon>
        <taxon>Propionibacteriales</taxon>
        <taxon>Kribbellaceae</taxon>
        <taxon>Kribbella</taxon>
    </lineage>
</organism>
<keyword evidence="4 9" id="KW-0223">Dioxygenase</keyword>
<comment type="similarity">
    <text evidence="9">Belongs to the tryptophan 2,3-dioxygenase family.</text>
</comment>
<evidence type="ECO:0000256" key="5">
    <source>
        <dbReference type="ARBA" id="ARBA00023002"/>
    </source>
</evidence>
<name>A0A561BTU2_9ACTN</name>
<gene>
    <name evidence="9" type="primary">kynA</name>
    <name evidence="10" type="ORF">FB561_3350</name>
</gene>
<dbReference type="PANTHER" id="PTHR10138:SF0">
    <property type="entry name" value="TRYPTOPHAN 2,3-DIOXYGENASE"/>
    <property type="match status" value="1"/>
</dbReference>
<accession>A0A561BTU2</accession>
<keyword evidence="3 9" id="KW-0479">Metal-binding</keyword>
<feature type="binding site" evidence="9">
    <location>
        <position position="274"/>
    </location>
    <ligand>
        <name>substrate</name>
    </ligand>
</feature>
<dbReference type="HAMAP" id="MF_01972">
    <property type="entry name" value="T23O"/>
    <property type="match status" value="1"/>
</dbReference>
<comment type="function">
    <text evidence="9">Heme-dependent dioxygenase that catalyzes the oxidative cleavage of the L-tryptophan (L-Trp) pyrrole ring and converts L-tryptophan to N-formyl-L-kynurenine. Catalyzes the oxidative cleavage of the indole moiety.</text>
</comment>
<evidence type="ECO:0000256" key="7">
    <source>
        <dbReference type="ARBA" id="ARBA00023079"/>
    </source>
</evidence>
<evidence type="ECO:0000256" key="8">
    <source>
        <dbReference type="ARBA" id="ARBA00050412"/>
    </source>
</evidence>
<dbReference type="Gene3D" id="1.20.58.480">
    <property type="match status" value="1"/>
</dbReference>
<dbReference type="EMBL" id="VIVK01000001">
    <property type="protein sequence ID" value="TWD82222.1"/>
    <property type="molecule type" value="Genomic_DNA"/>
</dbReference>
<comment type="catalytic activity">
    <reaction evidence="8 9">
        <text>L-tryptophan + O2 = N-formyl-L-kynurenine</text>
        <dbReference type="Rhea" id="RHEA:24536"/>
        <dbReference type="ChEBI" id="CHEBI:15379"/>
        <dbReference type="ChEBI" id="CHEBI:57912"/>
        <dbReference type="ChEBI" id="CHEBI:58629"/>
        <dbReference type="EC" id="1.13.11.11"/>
    </reaction>
</comment>
<evidence type="ECO:0000313" key="11">
    <source>
        <dbReference type="Proteomes" id="UP000318380"/>
    </source>
</evidence>
<comment type="caution">
    <text evidence="9">Lacks conserved residue(s) required for the propagation of feature annotation.</text>
</comment>
<dbReference type="Proteomes" id="UP000318380">
    <property type="component" value="Unassembled WGS sequence"/>
</dbReference>
<dbReference type="EC" id="1.13.11.11" evidence="9"/>
<comment type="cofactor">
    <cofactor evidence="9">
        <name>heme</name>
        <dbReference type="ChEBI" id="CHEBI:30413"/>
    </cofactor>
    <text evidence="9">Binds 1 heme group per subunit.</text>
</comment>
<feature type="binding site" evidence="9">
    <location>
        <begin position="83"/>
        <end position="87"/>
    </location>
    <ligand>
        <name>substrate</name>
    </ligand>
</feature>
<feature type="binding site" description="axial binding residue" evidence="9">
    <location>
        <position position="260"/>
    </location>
    <ligand>
        <name>heme</name>
        <dbReference type="ChEBI" id="CHEBI:30413"/>
    </ligand>
    <ligandPart>
        <name>Fe</name>
        <dbReference type="ChEBI" id="CHEBI:18248"/>
    </ligandPart>
</feature>
<evidence type="ECO:0000256" key="9">
    <source>
        <dbReference type="HAMAP-Rule" id="MF_01972"/>
    </source>
</evidence>